<dbReference type="CDD" id="cd06558">
    <property type="entry name" value="crotonase-like"/>
    <property type="match status" value="1"/>
</dbReference>
<evidence type="ECO:0000313" key="3">
    <source>
        <dbReference type="Proteomes" id="UP000199758"/>
    </source>
</evidence>
<dbReference type="GO" id="GO:0003824">
    <property type="term" value="F:catalytic activity"/>
    <property type="evidence" value="ECO:0007669"/>
    <property type="project" value="UniProtKB-ARBA"/>
</dbReference>
<dbReference type="RefSeq" id="WP_072896158.1">
    <property type="nucleotide sequence ID" value="NZ_FQWZ01000003.1"/>
</dbReference>
<comment type="similarity">
    <text evidence="1">Belongs to the enoyl-CoA hydratase/isomerase family.</text>
</comment>
<organism evidence="2 3">
    <name type="scientific">Hydrocarboniphaga daqingensis</name>
    <dbReference type="NCBI Taxonomy" id="490188"/>
    <lineage>
        <taxon>Bacteria</taxon>
        <taxon>Pseudomonadati</taxon>
        <taxon>Pseudomonadota</taxon>
        <taxon>Gammaproteobacteria</taxon>
        <taxon>Nevskiales</taxon>
        <taxon>Nevskiaceae</taxon>
        <taxon>Hydrocarboniphaga</taxon>
    </lineage>
</organism>
<dbReference type="Gene3D" id="1.10.12.10">
    <property type="entry name" value="Lyase 2-enoyl-coa Hydratase, Chain A, domain 2"/>
    <property type="match status" value="1"/>
</dbReference>
<gene>
    <name evidence="2" type="ORF">SAMN04488068_1515</name>
</gene>
<dbReference type="Gene3D" id="3.90.226.10">
    <property type="entry name" value="2-enoyl-CoA Hydratase, Chain A, domain 1"/>
    <property type="match status" value="1"/>
</dbReference>
<dbReference type="InterPro" id="IPR029045">
    <property type="entry name" value="ClpP/crotonase-like_dom_sf"/>
</dbReference>
<dbReference type="Pfam" id="PF00378">
    <property type="entry name" value="ECH_1"/>
    <property type="match status" value="1"/>
</dbReference>
<accession>A0A1M5MWY6</accession>
<dbReference type="OrthoDB" id="9807606at2"/>
<evidence type="ECO:0000313" key="2">
    <source>
        <dbReference type="EMBL" id="SHG81834.1"/>
    </source>
</evidence>
<proteinExistence type="inferred from homology"/>
<dbReference type="NCBIfam" id="NF006699">
    <property type="entry name" value="PRK09245.1"/>
    <property type="match status" value="1"/>
</dbReference>
<dbReference type="EMBL" id="FQWZ01000003">
    <property type="protein sequence ID" value="SHG81834.1"/>
    <property type="molecule type" value="Genomic_DNA"/>
</dbReference>
<dbReference type="Proteomes" id="UP000199758">
    <property type="component" value="Unassembled WGS sequence"/>
</dbReference>
<dbReference type="SUPFAM" id="SSF52096">
    <property type="entry name" value="ClpP/crotonase"/>
    <property type="match status" value="1"/>
</dbReference>
<reference evidence="2 3" key="1">
    <citation type="submission" date="2016-11" db="EMBL/GenBank/DDBJ databases">
        <authorList>
            <person name="Jaros S."/>
            <person name="Januszkiewicz K."/>
            <person name="Wedrychowicz H."/>
        </authorList>
    </citation>
    <scope>NUCLEOTIDE SEQUENCE [LARGE SCALE GENOMIC DNA]</scope>
    <source>
        <strain evidence="2 3">CGMCC 1.7049</strain>
    </source>
</reference>
<name>A0A1M5MWY6_9GAMM</name>
<keyword evidence="3" id="KW-1185">Reference proteome</keyword>
<sequence>MSSPCFVHYQRHGAIAQLTLDRPDTHNAIATRQDCADLIAAVQRAQDEPGVSCLLLTGRGRSFCAGGNLKAMKDRNGIGPLDSVAATRRNYKDGVQAVIRALWDCELPMVAAINGHAIGLGLDLACLCDIRVAADTATFASSFIKLGIIPGDGGAWILPRIVGLSKASEMILTGQTLDATEALACGIVSRVVAPDALLPTAIALAEAVTANPAKALRLAKRLLREGQQQGLREVLELSAAFQALAHESADHAEAVDAFLQKRPPRFTGD</sequence>
<dbReference type="PANTHER" id="PTHR43459">
    <property type="entry name" value="ENOYL-COA HYDRATASE"/>
    <property type="match status" value="1"/>
</dbReference>
<dbReference type="STRING" id="490188.SAMN04488068_1515"/>
<evidence type="ECO:0000256" key="1">
    <source>
        <dbReference type="ARBA" id="ARBA00005254"/>
    </source>
</evidence>
<dbReference type="AlphaFoldDB" id="A0A1M5MWY6"/>
<dbReference type="PANTHER" id="PTHR43459:SF1">
    <property type="entry name" value="EG:BACN32G11.4 PROTEIN"/>
    <property type="match status" value="1"/>
</dbReference>
<protein>
    <submittedName>
        <fullName evidence="2">Enoyl-CoA hydratase/carnithine racemase</fullName>
    </submittedName>
</protein>
<dbReference type="InterPro" id="IPR014748">
    <property type="entry name" value="Enoyl-CoA_hydra_C"/>
</dbReference>
<dbReference type="InterPro" id="IPR001753">
    <property type="entry name" value="Enoyl-CoA_hydra/iso"/>
</dbReference>